<evidence type="ECO:0000256" key="1">
    <source>
        <dbReference type="SAM" id="MobiDB-lite"/>
    </source>
</evidence>
<dbReference type="EMBL" id="AFNU02000006">
    <property type="protein sequence ID" value="ERJ12028.1"/>
    <property type="molecule type" value="Genomic_DNA"/>
</dbReference>
<dbReference type="RefSeq" id="WP_008827365.1">
    <property type="nucleotide sequence ID" value="NZ_AFNU02000006.1"/>
</dbReference>
<dbReference type="Proteomes" id="UP000005707">
    <property type="component" value="Unassembled WGS sequence"/>
</dbReference>
<gene>
    <name evidence="2" type="ORF">HLPCO_001942</name>
</gene>
<name>U2EAB1_9MOLU</name>
<dbReference type="AlphaFoldDB" id="U2EAB1"/>
<organism evidence="2 3">
    <name type="scientific">Haloplasma contractile SSD-17B</name>
    <dbReference type="NCBI Taxonomy" id="1033810"/>
    <lineage>
        <taxon>Bacteria</taxon>
        <taxon>Bacillati</taxon>
        <taxon>Mycoplasmatota</taxon>
        <taxon>Mollicutes</taxon>
        <taxon>Haloplasmatales</taxon>
        <taxon>Haloplasmataceae</taxon>
        <taxon>Haloplasma</taxon>
    </lineage>
</organism>
<protein>
    <submittedName>
        <fullName evidence="2">Uncharacterized protein</fullName>
    </submittedName>
</protein>
<feature type="region of interest" description="Disordered" evidence="1">
    <location>
        <begin position="36"/>
        <end position="124"/>
    </location>
</feature>
<keyword evidence="3" id="KW-1185">Reference proteome</keyword>
<dbReference type="InParanoid" id="U2EAB1"/>
<reference evidence="2 3" key="1">
    <citation type="journal article" date="2011" name="J. Bacteriol.">
        <title>Genome sequence of Haloplasma contractile, an unusual contractile bacterium from a deep-sea anoxic brine lake.</title>
        <authorList>
            <person name="Antunes A."/>
            <person name="Alam I."/>
            <person name="El Dorry H."/>
            <person name="Siam R."/>
            <person name="Robertson A."/>
            <person name="Bajic V.B."/>
            <person name="Stingl U."/>
        </authorList>
    </citation>
    <scope>NUCLEOTIDE SEQUENCE [LARGE SCALE GENOMIC DNA]</scope>
    <source>
        <strain evidence="2 3">SSD-17B</strain>
    </source>
</reference>
<accession>U2EAB1</accession>
<evidence type="ECO:0000313" key="3">
    <source>
        <dbReference type="Proteomes" id="UP000005707"/>
    </source>
</evidence>
<proteinExistence type="predicted"/>
<comment type="caution">
    <text evidence="2">The sequence shown here is derived from an EMBL/GenBank/DDBJ whole genome shotgun (WGS) entry which is preliminary data.</text>
</comment>
<reference evidence="2 3" key="2">
    <citation type="journal article" date="2013" name="PLoS ONE">
        <title>INDIGO - INtegrated Data Warehouse of MIcrobial GenOmes with Examples from the Red Sea Extremophiles.</title>
        <authorList>
            <person name="Alam I."/>
            <person name="Antunes A."/>
            <person name="Kamau A.A."/>
            <person name="Ba Alawi W."/>
            <person name="Kalkatawi M."/>
            <person name="Stingl U."/>
            <person name="Bajic V.B."/>
        </authorList>
    </citation>
    <scope>NUCLEOTIDE SEQUENCE [LARGE SCALE GENOMIC DNA]</scope>
    <source>
        <strain evidence="2 3">SSD-17B</strain>
    </source>
</reference>
<sequence length="124" mass="14489">MKLENLDLGFLFSTLQQVNGIRHSLNEMGILGKRKKQNYNYGPHGHGQEQGQKQGRFSLSNILNPTSRTSEQYEASQRKPSSFLFARRQDYHQIPARGKRDANVTRRGLRRGQQQQFSNRRRLF</sequence>
<evidence type="ECO:0000313" key="2">
    <source>
        <dbReference type="EMBL" id="ERJ12028.1"/>
    </source>
</evidence>
<feature type="compositionally biased region" description="Polar residues" evidence="1">
    <location>
        <begin position="57"/>
        <end position="80"/>
    </location>
</feature>